<dbReference type="PROSITE" id="PS51186">
    <property type="entry name" value="GNAT"/>
    <property type="match status" value="1"/>
</dbReference>
<sequence>MDIARSPVDIAPLREIDLPQADRIFRLAFGTFIGLPEPLAFGGDSDYVCTRWRAAPDAALGAYIDGTLVGSNFATRWGSFGFFGPLTVHPEHWDKGIARRLLAETMALFDQWGVPHVALFTFPHSTKHVGLYQSHGFWPQQLTPVMAKAVASTADAGSWQRYSVLDDASRSAALAACRALADAVHPGLDPTSEIESARSQRIGDTALVYDGTELVAFAVCHLGKGSEAGSGSAYVKFGAARPGAHAAAHFERLLSASEALAHANGMEKLVAGVNTSRHDAYRRMLDRGFRTMMQGVAMQLDNAPGYNRADCFVIDDWR</sequence>
<evidence type="ECO:0000259" key="1">
    <source>
        <dbReference type="PROSITE" id="PS51186"/>
    </source>
</evidence>
<dbReference type="Proteomes" id="UP000516018">
    <property type="component" value="Chromosome"/>
</dbReference>
<protein>
    <submittedName>
        <fullName evidence="2">GNAT family N-acetyltransferase</fullName>
    </submittedName>
</protein>
<dbReference type="InterPro" id="IPR000182">
    <property type="entry name" value="GNAT_dom"/>
</dbReference>
<dbReference type="EMBL" id="CP060820">
    <property type="protein sequence ID" value="QNP40519.1"/>
    <property type="molecule type" value="Genomic_DNA"/>
</dbReference>
<dbReference type="SUPFAM" id="SSF55729">
    <property type="entry name" value="Acyl-CoA N-acyltransferases (Nat)"/>
    <property type="match status" value="2"/>
</dbReference>
<evidence type="ECO:0000313" key="3">
    <source>
        <dbReference type="Proteomes" id="UP000516018"/>
    </source>
</evidence>
<accession>A0A7H0FWV3</accession>
<dbReference type="AlphaFoldDB" id="A0A7H0FWV3"/>
<organism evidence="2 3">
    <name type="scientific">Agrilutibacter terrestris</name>
    <dbReference type="NCBI Taxonomy" id="2865112"/>
    <lineage>
        <taxon>Bacteria</taxon>
        <taxon>Pseudomonadati</taxon>
        <taxon>Pseudomonadota</taxon>
        <taxon>Gammaproteobacteria</taxon>
        <taxon>Lysobacterales</taxon>
        <taxon>Lysobacteraceae</taxon>
        <taxon>Agrilutibacter</taxon>
    </lineage>
</organism>
<proteinExistence type="predicted"/>
<keyword evidence="2" id="KW-0808">Transferase</keyword>
<dbReference type="InterPro" id="IPR016181">
    <property type="entry name" value="Acyl_CoA_acyltransferase"/>
</dbReference>
<gene>
    <name evidence="2" type="ORF">H8B22_13790</name>
</gene>
<dbReference type="GO" id="GO:0016747">
    <property type="term" value="F:acyltransferase activity, transferring groups other than amino-acyl groups"/>
    <property type="evidence" value="ECO:0007669"/>
    <property type="project" value="InterPro"/>
</dbReference>
<keyword evidence="3" id="KW-1185">Reference proteome</keyword>
<dbReference type="Gene3D" id="3.40.630.30">
    <property type="match status" value="2"/>
</dbReference>
<evidence type="ECO:0000313" key="2">
    <source>
        <dbReference type="EMBL" id="QNP40519.1"/>
    </source>
</evidence>
<reference evidence="2 3" key="1">
    <citation type="submission" date="2020-08" db="EMBL/GenBank/DDBJ databases">
        <title>Lysobacter sp. II4 sp. nov., isolated from soil.</title>
        <authorList>
            <person name="Woo C.Y."/>
            <person name="Kim J."/>
        </authorList>
    </citation>
    <scope>NUCLEOTIDE SEQUENCE [LARGE SCALE GENOMIC DNA]</scope>
    <source>
        <strain evidence="2 3">II4</strain>
    </source>
</reference>
<dbReference type="Pfam" id="PF00583">
    <property type="entry name" value="Acetyltransf_1"/>
    <property type="match status" value="1"/>
</dbReference>
<name>A0A7H0FWV3_9GAMM</name>
<dbReference type="CDD" id="cd04301">
    <property type="entry name" value="NAT_SF"/>
    <property type="match status" value="1"/>
</dbReference>
<dbReference type="RefSeq" id="WP_187711960.1">
    <property type="nucleotide sequence ID" value="NZ_CP060820.1"/>
</dbReference>
<feature type="domain" description="N-acetyltransferase" evidence="1">
    <location>
        <begin position="8"/>
        <end position="151"/>
    </location>
</feature>
<dbReference type="KEGG" id="lsx:H8B22_13790"/>